<name>A0ABQ0EKU0_APOSI</name>
<organism evidence="3 4">
    <name type="scientific">Apodemus speciosus</name>
    <name type="common">Large Japanese field mouse</name>
    <dbReference type="NCBI Taxonomy" id="105296"/>
    <lineage>
        <taxon>Eukaryota</taxon>
        <taxon>Metazoa</taxon>
        <taxon>Chordata</taxon>
        <taxon>Craniata</taxon>
        <taxon>Vertebrata</taxon>
        <taxon>Euteleostomi</taxon>
        <taxon>Mammalia</taxon>
        <taxon>Eutheria</taxon>
        <taxon>Euarchontoglires</taxon>
        <taxon>Glires</taxon>
        <taxon>Rodentia</taxon>
        <taxon>Myomorpha</taxon>
        <taxon>Muroidea</taxon>
        <taxon>Muridae</taxon>
        <taxon>Murinae</taxon>
        <taxon>Apodemus</taxon>
    </lineage>
</organism>
<dbReference type="Proteomes" id="UP001623349">
    <property type="component" value="Unassembled WGS sequence"/>
</dbReference>
<reference evidence="3 4" key="1">
    <citation type="submission" date="2024-08" db="EMBL/GenBank/DDBJ databases">
        <title>The draft genome of Apodemus speciosus.</title>
        <authorList>
            <person name="Nabeshima K."/>
            <person name="Suzuki S."/>
            <person name="Onuma M."/>
        </authorList>
    </citation>
    <scope>NUCLEOTIDE SEQUENCE [LARGE SCALE GENOMIC DNA]</scope>
    <source>
        <strain evidence="3">IB14-021</strain>
    </source>
</reference>
<proteinExistence type="predicted"/>
<protein>
    <submittedName>
        <fullName evidence="3">Sterile alpha motif domain-containing protein 7</fullName>
    </submittedName>
</protein>
<gene>
    <name evidence="3" type="ORF">APTSU1_000266500</name>
</gene>
<feature type="region of interest" description="Disordered" evidence="1">
    <location>
        <begin position="200"/>
        <end position="285"/>
    </location>
</feature>
<feature type="compositionally biased region" description="Basic and acidic residues" evidence="1">
    <location>
        <begin position="233"/>
        <end position="250"/>
    </location>
</feature>
<evidence type="ECO:0000259" key="2">
    <source>
        <dbReference type="PROSITE" id="PS50105"/>
    </source>
</evidence>
<dbReference type="SMART" id="SM00454">
    <property type="entry name" value="SAM"/>
    <property type="match status" value="1"/>
</dbReference>
<keyword evidence="4" id="KW-1185">Reference proteome</keyword>
<evidence type="ECO:0000313" key="3">
    <source>
        <dbReference type="EMBL" id="GAB1287435.1"/>
    </source>
</evidence>
<dbReference type="InterPro" id="IPR001660">
    <property type="entry name" value="SAM"/>
</dbReference>
<feature type="compositionally biased region" description="Polar residues" evidence="1">
    <location>
        <begin position="436"/>
        <end position="447"/>
    </location>
</feature>
<dbReference type="Pfam" id="PF00536">
    <property type="entry name" value="SAM_1"/>
    <property type="match status" value="1"/>
</dbReference>
<evidence type="ECO:0000256" key="1">
    <source>
        <dbReference type="SAM" id="MobiDB-lite"/>
    </source>
</evidence>
<dbReference type="CDD" id="cd09579">
    <property type="entry name" value="SAM_Samd7_11"/>
    <property type="match status" value="1"/>
</dbReference>
<dbReference type="EMBL" id="BAAFST010000003">
    <property type="protein sequence ID" value="GAB1287435.1"/>
    <property type="molecule type" value="Genomic_DNA"/>
</dbReference>
<dbReference type="PROSITE" id="PS50105">
    <property type="entry name" value="SAM_DOMAIN"/>
    <property type="match status" value="1"/>
</dbReference>
<feature type="region of interest" description="Disordered" evidence="1">
    <location>
        <begin position="436"/>
        <end position="455"/>
    </location>
</feature>
<comment type="caution">
    <text evidence="3">The sequence shown here is derived from an EMBL/GenBank/DDBJ whole genome shotgun (WGS) entry which is preliminary data.</text>
</comment>
<accession>A0ABQ0EKU0</accession>
<sequence>MQFQQSQAIRDGPNNVCELFTDIGTAEGPNGSLTIWVSNCGQSVGIAPTDPSQFCVPSQFGSSGLPNANMPNPLSSPFYSGWGILPPEPVKAVTTRNEMFERHHAARAEMEMYSLYQQRRMERVNPKGLSGLGIPLFYGSSCLGGPAGFQGRSTLPASDVHLHRNTFRHLQGNPILLAPRPHFTECWGQKYRLRRGAIYQKPPESDTESFKSQAEDKSSGQMPTVSYEEEEYIKDPEIEVDNQQRPRVTDGKPTTVLTSPHGELQPHQRKPSSLEANAWDDGKGKPSEQIYKGCDGKNGVCRPVSILRLPGTHEPVALGENGSLSDIQKWTVDDVCNFIRDLPGCSDYAQVFKDHAIDGETLPLLTEQHLRGTMGLKLGPALKIQSQTLAKVSQHVGNMFCKKLPSLATHARQAFDQPAETSPLLDISSWSDGLSIPGSQDIMSPNKTEQDVMRN</sequence>
<dbReference type="Gene3D" id="1.10.150.50">
    <property type="entry name" value="Transcription Factor, Ets-1"/>
    <property type="match status" value="1"/>
</dbReference>
<dbReference type="InterPro" id="IPR050548">
    <property type="entry name" value="PcG_chromatin_remod_factors"/>
</dbReference>
<dbReference type="PANTHER" id="PTHR12247">
    <property type="entry name" value="POLYCOMB GROUP PROTEIN"/>
    <property type="match status" value="1"/>
</dbReference>
<feature type="domain" description="SAM" evidence="2">
    <location>
        <begin position="330"/>
        <end position="376"/>
    </location>
</feature>
<dbReference type="PANTHER" id="PTHR12247:SF89">
    <property type="entry name" value="STERILE ALPHA MOTIF DOMAIN-CONTAINING PROTEIN 7"/>
    <property type="match status" value="1"/>
</dbReference>
<dbReference type="InterPro" id="IPR013761">
    <property type="entry name" value="SAM/pointed_sf"/>
</dbReference>
<evidence type="ECO:0000313" key="4">
    <source>
        <dbReference type="Proteomes" id="UP001623349"/>
    </source>
</evidence>
<dbReference type="SUPFAM" id="SSF47769">
    <property type="entry name" value="SAM/Pointed domain"/>
    <property type="match status" value="1"/>
</dbReference>